<evidence type="ECO:0000259" key="6">
    <source>
        <dbReference type="PROSITE" id="PS51007"/>
    </source>
</evidence>
<dbReference type="Gene3D" id="1.10.760.10">
    <property type="entry name" value="Cytochrome c-like domain"/>
    <property type="match status" value="1"/>
</dbReference>
<dbReference type="InterPro" id="IPR051459">
    <property type="entry name" value="Cytochrome_c-type_DH"/>
</dbReference>
<keyword evidence="3 4" id="KW-0408">Iron</keyword>
<evidence type="ECO:0000256" key="3">
    <source>
        <dbReference type="ARBA" id="ARBA00023004"/>
    </source>
</evidence>
<evidence type="ECO:0000256" key="4">
    <source>
        <dbReference type="PROSITE-ProRule" id="PRU00433"/>
    </source>
</evidence>
<dbReference type="AlphaFoldDB" id="A0A371BDC8"/>
<dbReference type="GO" id="GO:0009055">
    <property type="term" value="F:electron transfer activity"/>
    <property type="evidence" value="ECO:0007669"/>
    <property type="project" value="InterPro"/>
</dbReference>
<dbReference type="SUPFAM" id="SSF46626">
    <property type="entry name" value="Cytochrome c"/>
    <property type="match status" value="1"/>
</dbReference>
<dbReference type="OrthoDB" id="9779283at2"/>
<feature type="domain" description="Cytochrome c" evidence="6">
    <location>
        <begin position="59"/>
        <end position="147"/>
    </location>
</feature>
<evidence type="ECO:0000313" key="7">
    <source>
        <dbReference type="EMBL" id="RDV05615.1"/>
    </source>
</evidence>
<evidence type="ECO:0000313" key="8">
    <source>
        <dbReference type="Proteomes" id="UP000263993"/>
    </source>
</evidence>
<dbReference type="Pfam" id="PF00034">
    <property type="entry name" value="Cytochrom_C"/>
    <property type="match status" value="1"/>
</dbReference>
<protein>
    <submittedName>
        <fullName evidence="7">Cytochrome c</fullName>
    </submittedName>
</protein>
<organism evidence="7 8">
    <name type="scientific">Undibacter mobilis</name>
    <dbReference type="NCBI Taxonomy" id="2292256"/>
    <lineage>
        <taxon>Bacteria</taxon>
        <taxon>Pseudomonadati</taxon>
        <taxon>Pseudomonadota</taxon>
        <taxon>Alphaproteobacteria</taxon>
        <taxon>Hyphomicrobiales</taxon>
        <taxon>Nitrobacteraceae</taxon>
        <taxon>Undibacter</taxon>
    </lineage>
</organism>
<dbReference type="InterPro" id="IPR036909">
    <property type="entry name" value="Cyt_c-like_dom_sf"/>
</dbReference>
<keyword evidence="2 4" id="KW-0479">Metal-binding</keyword>
<dbReference type="Proteomes" id="UP000263993">
    <property type="component" value="Unassembled WGS sequence"/>
</dbReference>
<feature type="signal peptide" evidence="5">
    <location>
        <begin position="1"/>
        <end position="21"/>
    </location>
</feature>
<evidence type="ECO:0000256" key="5">
    <source>
        <dbReference type="SAM" id="SignalP"/>
    </source>
</evidence>
<keyword evidence="8" id="KW-1185">Reference proteome</keyword>
<accession>A0A371BDC8</accession>
<dbReference type="RefSeq" id="WP_115517640.1">
    <property type="nucleotide sequence ID" value="NZ_QRGO01000001.1"/>
</dbReference>
<keyword evidence="1 4" id="KW-0349">Heme</keyword>
<gene>
    <name evidence="7" type="ORF">DXH78_14165</name>
</gene>
<dbReference type="PANTHER" id="PTHR35008">
    <property type="entry name" value="BLL4482 PROTEIN-RELATED"/>
    <property type="match status" value="1"/>
</dbReference>
<dbReference type="PANTHER" id="PTHR35008:SF8">
    <property type="entry name" value="ALCOHOL DEHYDROGENASE CYTOCHROME C SUBUNIT"/>
    <property type="match status" value="1"/>
</dbReference>
<dbReference type="PROSITE" id="PS51007">
    <property type="entry name" value="CYTC"/>
    <property type="match status" value="1"/>
</dbReference>
<comment type="caution">
    <text evidence="7">The sequence shown here is derived from an EMBL/GenBank/DDBJ whole genome shotgun (WGS) entry which is preliminary data.</text>
</comment>
<evidence type="ECO:0000256" key="1">
    <source>
        <dbReference type="ARBA" id="ARBA00022617"/>
    </source>
</evidence>
<sequence>MSKWASLLAAAALAVSASAFAQSPKPQNYGIGTQATPEQIAGWDIDVRPDGVGLPPGKGSVKDGEKVYLERCAACHGEFGESAGRWPQLAQGKGTLATHDPVKTVGSYFPYAASFFDYIRRAMPFGDAQSLSNNEIYAVTAFILNLNDIVDDNFVLSKETWSKVKMPNEGGFFDDDRKVAEKAFWNSKPCMKDCRPPVKITGHASVIDVTPDDKSIRKGGVE</sequence>
<dbReference type="EMBL" id="QRGO01000001">
    <property type="protein sequence ID" value="RDV05615.1"/>
    <property type="molecule type" value="Genomic_DNA"/>
</dbReference>
<dbReference type="InterPro" id="IPR009056">
    <property type="entry name" value="Cyt_c-like_dom"/>
</dbReference>
<dbReference type="GO" id="GO:0020037">
    <property type="term" value="F:heme binding"/>
    <property type="evidence" value="ECO:0007669"/>
    <property type="project" value="InterPro"/>
</dbReference>
<proteinExistence type="predicted"/>
<name>A0A371BDC8_9BRAD</name>
<keyword evidence="5" id="KW-0732">Signal</keyword>
<dbReference type="GO" id="GO:0046872">
    <property type="term" value="F:metal ion binding"/>
    <property type="evidence" value="ECO:0007669"/>
    <property type="project" value="UniProtKB-KW"/>
</dbReference>
<reference evidence="8" key="1">
    <citation type="submission" date="2018-08" db="EMBL/GenBank/DDBJ databases">
        <authorList>
            <person name="Kim S.-J."/>
            <person name="Jung G.-Y."/>
        </authorList>
    </citation>
    <scope>NUCLEOTIDE SEQUENCE [LARGE SCALE GENOMIC DNA]</scope>
    <source>
        <strain evidence="8">GY_H</strain>
    </source>
</reference>
<evidence type="ECO:0000256" key="2">
    <source>
        <dbReference type="ARBA" id="ARBA00022723"/>
    </source>
</evidence>
<feature type="chain" id="PRO_5017067657" evidence="5">
    <location>
        <begin position="22"/>
        <end position="222"/>
    </location>
</feature>